<dbReference type="GO" id="GO:0004527">
    <property type="term" value="F:exonuclease activity"/>
    <property type="evidence" value="ECO:0007669"/>
    <property type="project" value="UniProtKB-KW"/>
</dbReference>
<dbReference type="Gene3D" id="2.40.50.140">
    <property type="entry name" value="Nucleic acid-binding proteins"/>
    <property type="match status" value="1"/>
</dbReference>
<dbReference type="Pfam" id="PF13298">
    <property type="entry name" value="LigD_N"/>
    <property type="match status" value="1"/>
</dbReference>
<dbReference type="CDD" id="cd04865">
    <property type="entry name" value="LigD_Pol_like_2"/>
    <property type="match status" value="1"/>
</dbReference>
<dbReference type="NCBIfam" id="TIGR02776">
    <property type="entry name" value="NHEJ_ligase_prk"/>
    <property type="match status" value="1"/>
</dbReference>
<dbReference type="PANTHER" id="PTHR42705:SF2">
    <property type="entry name" value="BIFUNCTIONAL NON-HOMOLOGOUS END JOINING PROTEIN LIGD"/>
    <property type="match status" value="1"/>
</dbReference>
<comment type="catalytic activity">
    <reaction evidence="20">
        <text>ATP + (deoxyribonucleotide)n-3'-hydroxyl + 5'-phospho-(deoxyribonucleotide)m = (deoxyribonucleotide)n+m + AMP + diphosphate.</text>
        <dbReference type="EC" id="6.5.1.1"/>
    </reaction>
</comment>
<sequence length="920" mass="104319">MTLSKYNEKRTFDKTPEPKGGEADQVELIFVIQKHDASRLHYDFRLEMDGVLKSWAVPKGPSTDPSVKRLAMMVEDHPYDYKDFEGIIPEGNYGAGTVMVWDYGTYEPLEEVEKGKLKGVKGKKAQEKLALKELHSGSLKVRMNGKKLKGEYALVKTKGMEENAWLLIKHRDKYASEDDITEKDRSAVSRRTLNGIEKASDAVWESNHEEKKSSKTKATGKTKGKSKSTTAKASKTEAKDPAEDAATEKKSPDADVPAILKKGKKQKFPDDLQPMLATLVDGPFDDPGWEYEVKWDGYRALAYLNKGGVSLQSRNKKSFNDKFYPVYQQLQEWKIDAVIDGEIVVINEKGLSDFNALQNWRSEADGELVYYAFDILWFDGKSLIHLPLSERKAILQSIVDENSPVQLGYSVEADGNAFFEAAQKMGLEGVIAKKSDSEYFPGIRTRDWLKIKINKRQEVIIAGYTLNEGSSKLFSALLLAAYDKGELRYVGKVGTGFKEKQQKEMLALFKPLIIKKSPFKETPDYNKPSRFRPNPPHANATWLKPELVCEISFTEITQDGVFRHPSFEGMREDKSAKDVVREVEKPADEVVEEVNADEETIIKKPSKPKRKTLLNPKEETQVRKISGHEVKFSNLGKLYWPDDKIQKRELINYYYQVAPLILPYLENRPLSLNRFPNGIKGKSFYQKDVTGKVPDWIETTPYVSEGEHKNFMLCNDEATLLYMANLGAIDVNPWNSRIETPDNPDWCLLDLDPDTTNTFEQVIETAQVIKSLLDSLNVPSYCKTSGSTGLHIYIPLGAKYSYDQCQLFAEWVAGQVQHRLPDFTSVERMTKNRKGKLYIDYLQNRPKATLAAPYSVRPKPGATVSMPLHWDEVKIGLQLKDFTIFNAMERIQREGDLFKPVLGEGIDLEEVIGKIDVTTG</sequence>
<evidence type="ECO:0000256" key="20">
    <source>
        <dbReference type="ARBA" id="ARBA00034003"/>
    </source>
</evidence>
<keyword evidence="7" id="KW-0479">Metal-binding</keyword>
<evidence type="ECO:0000259" key="22">
    <source>
        <dbReference type="PROSITE" id="PS50160"/>
    </source>
</evidence>
<evidence type="ECO:0000256" key="13">
    <source>
        <dbReference type="ARBA" id="ARBA00022932"/>
    </source>
</evidence>
<name>A0A1G8ANQ0_9BACT</name>
<evidence type="ECO:0000313" key="23">
    <source>
        <dbReference type="EMBL" id="SDH22588.1"/>
    </source>
</evidence>
<keyword evidence="9" id="KW-0227">DNA damage</keyword>
<keyword evidence="6" id="KW-0540">Nuclease</keyword>
<keyword evidence="14" id="KW-0238">DNA-binding</keyword>
<keyword evidence="18" id="KW-0511">Multifunctional enzyme</keyword>
<dbReference type="CDD" id="cd07906">
    <property type="entry name" value="Adenylation_DNA_ligase_LigD_LigC"/>
    <property type="match status" value="1"/>
</dbReference>
<keyword evidence="3" id="KW-0436">Ligase</keyword>
<keyword evidence="10" id="KW-0378">Hydrolase</keyword>
<evidence type="ECO:0000256" key="15">
    <source>
        <dbReference type="ARBA" id="ARBA00023172"/>
    </source>
</evidence>
<accession>A0A1G8ANQ0</accession>
<evidence type="ECO:0000256" key="2">
    <source>
        <dbReference type="ARBA" id="ARBA00012727"/>
    </source>
</evidence>
<keyword evidence="4" id="KW-0808">Transferase</keyword>
<dbReference type="InterPro" id="IPR014144">
    <property type="entry name" value="LigD_PE_domain"/>
</dbReference>
<evidence type="ECO:0000256" key="18">
    <source>
        <dbReference type="ARBA" id="ARBA00023268"/>
    </source>
</evidence>
<gene>
    <name evidence="23" type="ORF">SAMN04487996_13140</name>
</gene>
<dbReference type="GO" id="GO:0003677">
    <property type="term" value="F:DNA binding"/>
    <property type="evidence" value="ECO:0007669"/>
    <property type="project" value="UniProtKB-KW"/>
</dbReference>
<evidence type="ECO:0000256" key="21">
    <source>
        <dbReference type="SAM" id="MobiDB-lite"/>
    </source>
</evidence>
<dbReference type="InterPro" id="IPR052171">
    <property type="entry name" value="NHEJ_LigD"/>
</dbReference>
<dbReference type="GO" id="GO:0046872">
    <property type="term" value="F:metal ion binding"/>
    <property type="evidence" value="ECO:0007669"/>
    <property type="project" value="UniProtKB-KW"/>
</dbReference>
<dbReference type="Gene3D" id="3.90.920.10">
    <property type="entry name" value="DNA primase, PRIM domain"/>
    <property type="match status" value="1"/>
</dbReference>
<dbReference type="GO" id="GO:0006310">
    <property type="term" value="P:DNA recombination"/>
    <property type="evidence" value="ECO:0007669"/>
    <property type="project" value="UniProtKB-KW"/>
</dbReference>
<dbReference type="Pfam" id="PF01068">
    <property type="entry name" value="DNA_ligase_A_M"/>
    <property type="match status" value="1"/>
</dbReference>
<feature type="region of interest" description="Disordered" evidence="21">
    <location>
        <begin position="199"/>
        <end position="258"/>
    </location>
</feature>
<feature type="domain" description="ATP-dependent DNA ligase family profile" evidence="22">
    <location>
        <begin position="361"/>
        <end position="486"/>
    </location>
</feature>
<proteinExistence type="predicted"/>
<dbReference type="EMBL" id="FNAN01000031">
    <property type="protein sequence ID" value="SDH22588.1"/>
    <property type="molecule type" value="Genomic_DNA"/>
</dbReference>
<dbReference type="STRING" id="659014.SAMN04487996_13140"/>
<dbReference type="InterPro" id="IPR012309">
    <property type="entry name" value="DNA_ligase_ATP-dep_C"/>
</dbReference>
<protein>
    <recommendedName>
        <fullName evidence="2">DNA ligase (ATP)</fullName>
        <ecNumber evidence="2">6.5.1.1</ecNumber>
    </recommendedName>
    <alternativeName>
        <fullName evidence="19">NHEJ DNA polymerase</fullName>
    </alternativeName>
</protein>
<dbReference type="PROSITE" id="PS50160">
    <property type="entry name" value="DNA_LIGASE_A3"/>
    <property type="match status" value="1"/>
</dbReference>
<evidence type="ECO:0000256" key="6">
    <source>
        <dbReference type="ARBA" id="ARBA00022722"/>
    </source>
</evidence>
<evidence type="ECO:0000256" key="3">
    <source>
        <dbReference type="ARBA" id="ARBA00022598"/>
    </source>
</evidence>
<evidence type="ECO:0000256" key="1">
    <source>
        <dbReference type="ARBA" id="ARBA00001936"/>
    </source>
</evidence>
<dbReference type="OrthoDB" id="9802472at2"/>
<keyword evidence="17" id="KW-0464">Manganese</keyword>
<evidence type="ECO:0000256" key="16">
    <source>
        <dbReference type="ARBA" id="ARBA00023204"/>
    </source>
</evidence>
<evidence type="ECO:0000256" key="10">
    <source>
        <dbReference type="ARBA" id="ARBA00022801"/>
    </source>
</evidence>
<dbReference type="Gene3D" id="3.30.1490.70">
    <property type="match status" value="1"/>
</dbReference>
<evidence type="ECO:0000256" key="8">
    <source>
        <dbReference type="ARBA" id="ARBA00022741"/>
    </source>
</evidence>
<evidence type="ECO:0000256" key="14">
    <source>
        <dbReference type="ARBA" id="ARBA00023125"/>
    </source>
</evidence>
<dbReference type="SUPFAM" id="SSF56091">
    <property type="entry name" value="DNA ligase/mRNA capping enzyme, catalytic domain"/>
    <property type="match status" value="1"/>
</dbReference>
<dbReference type="GO" id="GO:0003887">
    <property type="term" value="F:DNA-directed DNA polymerase activity"/>
    <property type="evidence" value="ECO:0007669"/>
    <property type="project" value="UniProtKB-KW"/>
</dbReference>
<dbReference type="Pfam" id="PF21686">
    <property type="entry name" value="LigD_Prim-Pol"/>
    <property type="match status" value="1"/>
</dbReference>
<dbReference type="Gene3D" id="3.30.470.30">
    <property type="entry name" value="DNA ligase/mRNA capping enzyme"/>
    <property type="match status" value="1"/>
</dbReference>
<keyword evidence="15" id="KW-0233">DNA recombination</keyword>
<dbReference type="InterPro" id="IPR012310">
    <property type="entry name" value="DNA_ligase_ATP-dep_cent"/>
</dbReference>
<keyword evidence="12" id="KW-0067">ATP-binding</keyword>
<dbReference type="SUPFAM" id="SSF50249">
    <property type="entry name" value="Nucleic acid-binding proteins"/>
    <property type="match status" value="1"/>
</dbReference>
<dbReference type="InterPro" id="IPR014145">
    <property type="entry name" value="LigD_pol_dom"/>
</dbReference>
<dbReference type="PANTHER" id="PTHR42705">
    <property type="entry name" value="BIFUNCTIONAL NON-HOMOLOGOUS END JOINING PROTEIN LIGD"/>
    <property type="match status" value="1"/>
</dbReference>
<dbReference type="InterPro" id="IPR014146">
    <property type="entry name" value="LigD_ligase_dom"/>
</dbReference>
<keyword evidence="24" id="KW-1185">Reference proteome</keyword>
<dbReference type="RefSeq" id="WP_090157572.1">
    <property type="nucleotide sequence ID" value="NZ_FNAN01000031.1"/>
</dbReference>
<evidence type="ECO:0000256" key="9">
    <source>
        <dbReference type="ARBA" id="ARBA00022763"/>
    </source>
</evidence>
<feature type="region of interest" description="Disordered" evidence="21">
    <location>
        <begin position="1"/>
        <end position="20"/>
    </location>
</feature>
<dbReference type="AlphaFoldDB" id="A0A1G8ANQ0"/>
<evidence type="ECO:0000256" key="5">
    <source>
        <dbReference type="ARBA" id="ARBA00022695"/>
    </source>
</evidence>
<dbReference type="GO" id="GO:0005524">
    <property type="term" value="F:ATP binding"/>
    <property type="evidence" value="ECO:0007669"/>
    <property type="project" value="UniProtKB-KW"/>
</dbReference>
<dbReference type="NCBIfam" id="TIGR02777">
    <property type="entry name" value="LigD_PE_dom"/>
    <property type="match status" value="1"/>
</dbReference>
<organism evidence="23 24">
    <name type="scientific">Dyadobacter soli</name>
    <dbReference type="NCBI Taxonomy" id="659014"/>
    <lineage>
        <taxon>Bacteria</taxon>
        <taxon>Pseudomonadati</taxon>
        <taxon>Bacteroidota</taxon>
        <taxon>Cytophagia</taxon>
        <taxon>Cytophagales</taxon>
        <taxon>Spirosomataceae</taxon>
        <taxon>Dyadobacter</taxon>
    </lineage>
</organism>
<comment type="cofactor">
    <cofactor evidence="1">
        <name>Mn(2+)</name>
        <dbReference type="ChEBI" id="CHEBI:29035"/>
    </cofactor>
</comment>
<dbReference type="NCBIfam" id="TIGR02778">
    <property type="entry name" value="ligD_pol"/>
    <property type="match status" value="1"/>
</dbReference>
<evidence type="ECO:0000313" key="24">
    <source>
        <dbReference type="Proteomes" id="UP000198748"/>
    </source>
</evidence>
<dbReference type="Pfam" id="PF04679">
    <property type="entry name" value="DNA_ligase_A_C"/>
    <property type="match status" value="1"/>
</dbReference>
<keyword evidence="11" id="KW-0269">Exonuclease</keyword>
<dbReference type="CDD" id="cd07971">
    <property type="entry name" value="OBF_DNA_ligase_LigD"/>
    <property type="match status" value="1"/>
</dbReference>
<evidence type="ECO:0000256" key="11">
    <source>
        <dbReference type="ARBA" id="ARBA00022839"/>
    </source>
</evidence>
<dbReference type="InterPro" id="IPR012340">
    <property type="entry name" value="NA-bd_OB-fold"/>
</dbReference>
<keyword evidence="16" id="KW-0234">DNA repair</keyword>
<keyword evidence="5" id="KW-0548">Nucleotidyltransferase</keyword>
<dbReference type="GO" id="GO:0003910">
    <property type="term" value="F:DNA ligase (ATP) activity"/>
    <property type="evidence" value="ECO:0007669"/>
    <property type="project" value="UniProtKB-EC"/>
</dbReference>
<dbReference type="NCBIfam" id="TIGR02779">
    <property type="entry name" value="NHEJ_ligase_lig"/>
    <property type="match status" value="1"/>
</dbReference>
<keyword evidence="8" id="KW-0547">Nucleotide-binding</keyword>
<reference evidence="24" key="1">
    <citation type="submission" date="2016-10" db="EMBL/GenBank/DDBJ databases">
        <authorList>
            <person name="Varghese N."/>
            <person name="Submissions S."/>
        </authorList>
    </citation>
    <scope>NUCLEOTIDE SEQUENCE [LARGE SCALE GENOMIC DNA]</scope>
    <source>
        <strain evidence="24">DSM 25329</strain>
    </source>
</reference>
<dbReference type="GO" id="GO:0006281">
    <property type="term" value="P:DNA repair"/>
    <property type="evidence" value="ECO:0007669"/>
    <property type="project" value="UniProtKB-KW"/>
</dbReference>
<dbReference type="EC" id="6.5.1.1" evidence="2"/>
<dbReference type="InterPro" id="IPR014143">
    <property type="entry name" value="NHEJ_ligase_prk"/>
</dbReference>
<feature type="compositionally biased region" description="Basic and acidic residues" evidence="21">
    <location>
        <begin position="234"/>
        <end position="253"/>
    </location>
</feature>
<dbReference type="Proteomes" id="UP000198748">
    <property type="component" value="Unassembled WGS sequence"/>
</dbReference>
<evidence type="ECO:0000256" key="12">
    <source>
        <dbReference type="ARBA" id="ARBA00022840"/>
    </source>
</evidence>
<keyword evidence="13" id="KW-0239">DNA-directed DNA polymerase</keyword>
<evidence type="ECO:0000256" key="17">
    <source>
        <dbReference type="ARBA" id="ARBA00023211"/>
    </source>
</evidence>
<evidence type="ECO:0000256" key="7">
    <source>
        <dbReference type="ARBA" id="ARBA00022723"/>
    </source>
</evidence>
<evidence type="ECO:0000256" key="4">
    <source>
        <dbReference type="ARBA" id="ARBA00022679"/>
    </source>
</evidence>
<feature type="compositionally biased region" description="Basic residues" evidence="21">
    <location>
        <begin position="214"/>
        <end position="226"/>
    </location>
</feature>
<evidence type="ECO:0000256" key="19">
    <source>
        <dbReference type="ARBA" id="ARBA00029943"/>
    </source>
</evidence>